<evidence type="ECO:0000256" key="4">
    <source>
        <dbReference type="ARBA" id="ARBA00022741"/>
    </source>
</evidence>
<dbReference type="FunFam" id="3.40.1190.10:FF:000012">
    <property type="entry name" value="Dihydrofolate synthetase"/>
    <property type="match status" value="1"/>
</dbReference>
<sequence>MRFELSMRGSTKFSRLMLSSFGTSGFTSSLGFSRTRPCCTMAEDRKLGGFLDFMEKLRNYEKSGVPKGAGTDSDDGFDLGRMRRLLQRLGNPHSNFKAVHIAGTKGKGSTSAFLSNILRIEGYSVGCYTSPHLLTIRERISVGRNGGPVSADALNTLFSNVKVVIDESIDQENGALTHFEVFTALAFCLFSQEKVDIAIVEAGLGGARDATNVLCSNGLAASVITTIGEEHMAALGGSLESIAIAKSGIIKHGCPVVIGGPFVPHIEHIIRDKALPMSSPVISACDPGIQHVVNCLGRKDEKPFQICDLLIDVQKDMRLFIHLPSLKLGMLGDHQLQNAVTATCTALCLRNQDLAVRAGLESTQLPGRSQFLTTKEAEALQLSKTSVLIDGAHTEASARGLADIIRTVHPYGPLVLVVAMASDKDHAAFATQLLSGRQPDVVLLTEVNIAGGRSRMTPATDLKASWTSAATYHRAGSQSGLIVVTGSLHIVSSILAALNVISLRFHSLLQRTCFPVIRFKLGFECQFYSKHDEAVLAKQNFELLKLKESIHDELYFLFHSYCSTI</sequence>
<organism evidence="7 8">
    <name type="scientific">Dioscorea cayennensis subsp. rotundata</name>
    <name type="common">White Guinea yam</name>
    <name type="synonym">Dioscorea rotundata</name>
    <dbReference type="NCBI Taxonomy" id="55577"/>
    <lineage>
        <taxon>Eukaryota</taxon>
        <taxon>Viridiplantae</taxon>
        <taxon>Streptophyta</taxon>
        <taxon>Embryophyta</taxon>
        <taxon>Tracheophyta</taxon>
        <taxon>Spermatophyta</taxon>
        <taxon>Magnoliopsida</taxon>
        <taxon>Liliopsida</taxon>
        <taxon>Dioscoreales</taxon>
        <taxon>Dioscoreaceae</taxon>
        <taxon>Dioscorea</taxon>
    </lineage>
</organism>
<dbReference type="PANTHER" id="PTHR11136">
    <property type="entry name" value="FOLYLPOLYGLUTAMATE SYNTHASE-RELATED"/>
    <property type="match status" value="1"/>
</dbReference>
<dbReference type="GeneID" id="120260125"/>
<accession>A0AB40B895</accession>
<dbReference type="GO" id="GO:0004326">
    <property type="term" value="F:tetrahydrofolylpolyglutamate synthase activity"/>
    <property type="evidence" value="ECO:0007669"/>
    <property type="project" value="InterPro"/>
</dbReference>
<dbReference type="RefSeq" id="XP_039123497.1">
    <property type="nucleotide sequence ID" value="XM_039267563.1"/>
</dbReference>
<dbReference type="AlphaFoldDB" id="A0AB40B895"/>
<dbReference type="Gene3D" id="3.90.190.20">
    <property type="entry name" value="Mur ligase, C-terminal domain"/>
    <property type="match status" value="1"/>
</dbReference>
<evidence type="ECO:0000256" key="1">
    <source>
        <dbReference type="ARBA" id="ARBA00008276"/>
    </source>
</evidence>
<dbReference type="InterPro" id="IPR001645">
    <property type="entry name" value="Folylpolyglutamate_synth"/>
</dbReference>
<reference evidence="8" key="1">
    <citation type="submission" date="2025-08" db="UniProtKB">
        <authorList>
            <consortium name="RefSeq"/>
        </authorList>
    </citation>
    <scope>IDENTIFICATION</scope>
</reference>
<dbReference type="PANTHER" id="PTHR11136:SF0">
    <property type="entry name" value="DIHYDROFOLATE SYNTHETASE-RELATED"/>
    <property type="match status" value="1"/>
</dbReference>
<dbReference type="InterPro" id="IPR036565">
    <property type="entry name" value="Mur-like_cat_sf"/>
</dbReference>
<dbReference type="PROSITE" id="PS01012">
    <property type="entry name" value="FOLYLPOLYGLU_SYNT_2"/>
    <property type="match status" value="1"/>
</dbReference>
<dbReference type="NCBIfam" id="TIGR01499">
    <property type="entry name" value="folC"/>
    <property type="match status" value="1"/>
</dbReference>
<keyword evidence="2" id="KW-0436">Ligase</keyword>
<evidence type="ECO:0000313" key="7">
    <source>
        <dbReference type="Proteomes" id="UP001515500"/>
    </source>
</evidence>
<protein>
    <submittedName>
        <fullName evidence="8">Dihydrofolate synthetase</fullName>
    </submittedName>
</protein>
<dbReference type="GO" id="GO:0046872">
    <property type="term" value="F:metal ion binding"/>
    <property type="evidence" value="ECO:0007669"/>
    <property type="project" value="UniProtKB-KW"/>
</dbReference>
<comment type="similarity">
    <text evidence="1">Belongs to the folylpolyglutamate synthase family.</text>
</comment>
<name>A0AB40B895_DIOCR</name>
<keyword evidence="6" id="KW-0460">Magnesium</keyword>
<proteinExistence type="inferred from homology"/>
<dbReference type="SUPFAM" id="SSF53244">
    <property type="entry name" value="MurD-like peptide ligases, peptide-binding domain"/>
    <property type="match status" value="1"/>
</dbReference>
<dbReference type="GO" id="GO:0005524">
    <property type="term" value="F:ATP binding"/>
    <property type="evidence" value="ECO:0007669"/>
    <property type="project" value="UniProtKB-KW"/>
</dbReference>
<dbReference type="GO" id="GO:0005737">
    <property type="term" value="C:cytoplasm"/>
    <property type="evidence" value="ECO:0007669"/>
    <property type="project" value="TreeGrafter"/>
</dbReference>
<evidence type="ECO:0000256" key="2">
    <source>
        <dbReference type="ARBA" id="ARBA00022598"/>
    </source>
</evidence>
<evidence type="ECO:0000256" key="3">
    <source>
        <dbReference type="ARBA" id="ARBA00022723"/>
    </source>
</evidence>
<evidence type="ECO:0000256" key="6">
    <source>
        <dbReference type="ARBA" id="ARBA00022842"/>
    </source>
</evidence>
<dbReference type="GO" id="GO:0008841">
    <property type="term" value="F:dihydrofolate synthase activity"/>
    <property type="evidence" value="ECO:0007669"/>
    <property type="project" value="TreeGrafter"/>
</dbReference>
<dbReference type="InterPro" id="IPR018109">
    <property type="entry name" value="Folylpolyglutamate_synth_CS"/>
</dbReference>
<dbReference type="SUPFAM" id="SSF53623">
    <property type="entry name" value="MurD-like peptide ligases, catalytic domain"/>
    <property type="match status" value="1"/>
</dbReference>
<gene>
    <name evidence="8" type="primary">LOC120260125</name>
</gene>
<evidence type="ECO:0000256" key="5">
    <source>
        <dbReference type="ARBA" id="ARBA00022840"/>
    </source>
</evidence>
<keyword evidence="4" id="KW-0547">Nucleotide-binding</keyword>
<dbReference type="InterPro" id="IPR036615">
    <property type="entry name" value="Mur_ligase_C_dom_sf"/>
</dbReference>
<dbReference type="Proteomes" id="UP001515500">
    <property type="component" value="Chromosome 5"/>
</dbReference>
<keyword evidence="7" id="KW-1185">Reference proteome</keyword>
<keyword evidence="3" id="KW-0479">Metal-binding</keyword>
<evidence type="ECO:0000313" key="8">
    <source>
        <dbReference type="RefSeq" id="XP_039123497.1"/>
    </source>
</evidence>
<dbReference type="Gene3D" id="3.40.1190.10">
    <property type="entry name" value="Mur-like, catalytic domain"/>
    <property type="match status" value="1"/>
</dbReference>
<dbReference type="PROSITE" id="PS01011">
    <property type="entry name" value="FOLYLPOLYGLU_SYNT_1"/>
    <property type="match status" value="1"/>
</dbReference>
<keyword evidence="5" id="KW-0067">ATP-binding</keyword>